<organism evidence="5 6">
    <name type="scientific">Listeria kieliensis</name>
    <dbReference type="NCBI Taxonomy" id="1621700"/>
    <lineage>
        <taxon>Bacteria</taxon>
        <taxon>Bacillati</taxon>
        <taxon>Bacillota</taxon>
        <taxon>Bacilli</taxon>
        <taxon>Bacillales</taxon>
        <taxon>Listeriaceae</taxon>
        <taxon>Listeria</taxon>
    </lineage>
</organism>
<dbReference type="Gene3D" id="1.10.10.10">
    <property type="entry name" value="Winged helix-like DNA-binding domain superfamily/Winged helix DNA-binding domain"/>
    <property type="match status" value="2"/>
</dbReference>
<feature type="domain" description="M protein trans-acting positive regulator (MGA) HTH" evidence="4">
    <location>
        <begin position="11"/>
        <end position="62"/>
    </location>
</feature>
<feature type="domain" description="Mga helix-turn-helix" evidence="3">
    <location>
        <begin position="92"/>
        <end position="167"/>
    </location>
</feature>
<name>A0A3D8TRG4_9LIST</name>
<protein>
    <recommendedName>
        <fullName evidence="7">Mga helix-turn-helix domain-containing protein</fullName>
    </recommendedName>
</protein>
<accession>A0A3D8TRG4</accession>
<dbReference type="AlphaFoldDB" id="A0A3D8TRG4"/>
<evidence type="ECO:0000256" key="1">
    <source>
        <dbReference type="ARBA" id="ARBA00023015"/>
    </source>
</evidence>
<evidence type="ECO:0008006" key="7">
    <source>
        <dbReference type="Google" id="ProtNLM"/>
    </source>
</evidence>
<dbReference type="InterPro" id="IPR007737">
    <property type="entry name" value="Mga_HTH"/>
</dbReference>
<gene>
    <name evidence="5" type="ORF">UR08_09655</name>
</gene>
<dbReference type="PANTHER" id="PTHR30185:SF13">
    <property type="entry name" value="LICABCH OPERON REGULATOR-RELATED"/>
    <property type="match status" value="1"/>
</dbReference>
<evidence type="ECO:0000256" key="2">
    <source>
        <dbReference type="ARBA" id="ARBA00023163"/>
    </source>
</evidence>
<sequence length="506" mass="58956">MRLDLDILDTNIELEWAILNLLRKEDRWFSTEELAKRLNKTSSLILKAIASLRDNLQEFNSEQMILHVSKGKGVYLEIKSSNIDIGLFLIFLITSTSTYKLFYSIVTENFVSAKKFAFENFLSETTVRRHIKKVKEAIEPYQLTLNRSTAVLSGREVQVRLFLNMVFWRLFAGKIWPFSNIDEHHLYFVTKRIASEANIELSEVQERQVMYLLAISTIRRRNNHYVSIEESWHDLIDGNESFISFKEKIRPFTPTTQNYPGEMAFLFFLTIIQSESPQTVPLLIGNFRFNRSKNTPLYQATEQFMEKFETEIIPVPHSQKRQFLLAAFSEHLFAHLFHNFSTSISGNEFAPYSHHKLANLKFKLNQLIDELYQETAHPIFLQKQFLAPRYALLLSLIAPLHIFEQRIKIRLETDLSYIANKSIIAQVKEYFTNVYNITFIGNDNNNDPADLILTNIPTQESSGKTNAPEIVSIHRILAPRDFTLIRQALDHITEGKEAHQKLHKFS</sequence>
<comment type="caution">
    <text evidence="5">The sequence shown here is derived from an EMBL/GenBank/DDBJ whole genome shotgun (WGS) entry which is preliminary data.</text>
</comment>
<dbReference type="SUPFAM" id="SSF46785">
    <property type="entry name" value="Winged helix' DNA-binding domain"/>
    <property type="match status" value="1"/>
</dbReference>
<dbReference type="InterPro" id="IPR050661">
    <property type="entry name" value="BglG_antiterminators"/>
</dbReference>
<dbReference type="Pfam" id="PF08280">
    <property type="entry name" value="HTH_Mga"/>
    <property type="match status" value="1"/>
</dbReference>
<evidence type="ECO:0000313" key="6">
    <source>
        <dbReference type="Proteomes" id="UP000257055"/>
    </source>
</evidence>
<keyword evidence="2" id="KW-0804">Transcription</keyword>
<dbReference type="InterPro" id="IPR013199">
    <property type="entry name" value="HTH_Mga_DNA-bd_dom"/>
</dbReference>
<dbReference type="EMBL" id="LARY01000002">
    <property type="protein sequence ID" value="RDX01194.1"/>
    <property type="molecule type" value="Genomic_DNA"/>
</dbReference>
<evidence type="ECO:0000313" key="5">
    <source>
        <dbReference type="EMBL" id="RDX01194.1"/>
    </source>
</evidence>
<dbReference type="InterPro" id="IPR036390">
    <property type="entry name" value="WH_DNA-bd_sf"/>
</dbReference>
<reference evidence="6" key="1">
    <citation type="submission" date="2015-04" db="EMBL/GenBank/DDBJ databases">
        <authorList>
            <person name="Schardt J."/>
            <person name="Mueller-Herbst S."/>
            <person name="Scherer S."/>
            <person name="Huptas C."/>
        </authorList>
    </citation>
    <scope>NUCLEOTIDE SEQUENCE [LARGE SCALE GENOMIC DNA]</scope>
    <source>
        <strain evidence="6">Kiel-L1</strain>
    </source>
</reference>
<dbReference type="InterPro" id="IPR036388">
    <property type="entry name" value="WH-like_DNA-bd_sf"/>
</dbReference>
<dbReference type="Pfam" id="PF05043">
    <property type="entry name" value="Mga"/>
    <property type="match status" value="1"/>
</dbReference>
<dbReference type="PANTHER" id="PTHR30185">
    <property type="entry name" value="CRYPTIC BETA-GLUCOSIDE BGL OPERON ANTITERMINATOR"/>
    <property type="match status" value="1"/>
</dbReference>
<dbReference type="Proteomes" id="UP000257055">
    <property type="component" value="Unassembled WGS sequence"/>
</dbReference>
<keyword evidence="6" id="KW-1185">Reference proteome</keyword>
<keyword evidence="1" id="KW-0805">Transcription regulation</keyword>
<evidence type="ECO:0000259" key="3">
    <source>
        <dbReference type="Pfam" id="PF05043"/>
    </source>
</evidence>
<proteinExistence type="predicted"/>
<evidence type="ECO:0000259" key="4">
    <source>
        <dbReference type="Pfam" id="PF08280"/>
    </source>
</evidence>